<sequence>MICPMICPILIPHNDAPIIMPPLNHMIWLGLIVGVNRALTPMTIIIFIYLQNYYLFHFVYLQNTIFIYLFISFVYFCIIIIPLLEQ</sequence>
<dbReference type="Proteomes" id="UP000037696">
    <property type="component" value="Unassembled WGS sequence"/>
</dbReference>
<gene>
    <name evidence="2" type="ORF">ACN38_g13131</name>
</gene>
<evidence type="ECO:0000313" key="3">
    <source>
        <dbReference type="Proteomes" id="UP000037696"/>
    </source>
</evidence>
<protein>
    <submittedName>
        <fullName evidence="2">Uncharacterized protein</fullName>
    </submittedName>
</protein>
<evidence type="ECO:0000256" key="1">
    <source>
        <dbReference type="SAM" id="Phobius"/>
    </source>
</evidence>
<dbReference type="AlphaFoldDB" id="A0A0M8NXG3"/>
<evidence type="ECO:0000313" key="2">
    <source>
        <dbReference type="EMBL" id="KOS36160.1"/>
    </source>
</evidence>
<keyword evidence="3" id="KW-1185">Reference proteome</keyword>
<feature type="transmembrane region" description="Helical" evidence="1">
    <location>
        <begin position="65"/>
        <end position="84"/>
    </location>
</feature>
<keyword evidence="1" id="KW-1133">Transmembrane helix</keyword>
<comment type="caution">
    <text evidence="2">The sequence shown here is derived from an EMBL/GenBank/DDBJ whole genome shotgun (WGS) entry which is preliminary data.</text>
</comment>
<name>A0A0M8NXG3_9EURO</name>
<reference evidence="2 3" key="1">
    <citation type="submission" date="2015-08" db="EMBL/GenBank/DDBJ databases">
        <title>Genome sequencing of Penicillium nordicum.</title>
        <authorList>
            <person name="Nguyen H.D."/>
            <person name="Seifert K.A."/>
        </authorList>
    </citation>
    <scope>NUCLEOTIDE SEQUENCE [LARGE SCALE GENOMIC DNA]</scope>
    <source>
        <strain evidence="2 3">DAOMC 185683</strain>
    </source>
</reference>
<proteinExistence type="predicted"/>
<dbReference type="EMBL" id="LHQQ01000670">
    <property type="protein sequence ID" value="KOS36160.1"/>
    <property type="molecule type" value="Genomic_DNA"/>
</dbReference>
<accession>A0A0M8NXG3</accession>
<organism evidence="2 3">
    <name type="scientific">Penicillium nordicum</name>
    <dbReference type="NCBI Taxonomy" id="229535"/>
    <lineage>
        <taxon>Eukaryota</taxon>
        <taxon>Fungi</taxon>
        <taxon>Dikarya</taxon>
        <taxon>Ascomycota</taxon>
        <taxon>Pezizomycotina</taxon>
        <taxon>Eurotiomycetes</taxon>
        <taxon>Eurotiomycetidae</taxon>
        <taxon>Eurotiales</taxon>
        <taxon>Aspergillaceae</taxon>
        <taxon>Penicillium</taxon>
    </lineage>
</organism>
<feature type="transmembrane region" description="Helical" evidence="1">
    <location>
        <begin position="27"/>
        <end position="50"/>
    </location>
</feature>
<keyword evidence="1" id="KW-0812">Transmembrane</keyword>
<keyword evidence="1" id="KW-0472">Membrane</keyword>